<organism evidence="2 3">
    <name type="scientific">Sphingobium fuliginis (strain ATCC 27551)</name>
    <dbReference type="NCBI Taxonomy" id="336203"/>
    <lineage>
        <taxon>Bacteria</taxon>
        <taxon>Pseudomonadati</taxon>
        <taxon>Pseudomonadota</taxon>
        <taxon>Alphaproteobacteria</taxon>
        <taxon>Sphingomonadales</taxon>
        <taxon>Sphingomonadaceae</taxon>
        <taxon>Sphingobium</taxon>
    </lineage>
</organism>
<evidence type="ECO:0000313" key="3">
    <source>
        <dbReference type="Proteomes" id="UP000593663"/>
    </source>
</evidence>
<dbReference type="PIRSF" id="PIRSF018266">
    <property type="entry name" value="FecR"/>
    <property type="match status" value="1"/>
</dbReference>
<protein>
    <submittedName>
        <fullName evidence="2">FecR domain-containing protein</fullName>
    </submittedName>
</protein>
<dbReference type="RefSeq" id="WP_025552224.1">
    <property type="nucleotide sequence ID" value="NZ_BATN01000184.1"/>
</dbReference>
<dbReference type="Proteomes" id="UP000593663">
    <property type="component" value="Chromosome 1"/>
</dbReference>
<sequence>MTEPGGAEIPQSIHEAAEKWLARRAGQSDPALERDFALWIDADPRHRIAYDLIKRNWQLGTLLQERHVGRNRSLPRAPFWMRQKTHIAATGLGAAVLLGVASVSFLRFGGPLGISTAAEAAVYETAVGEIRTISLADGSTVILDTASRLRVQLSGSERRLDLDRGRARFEVAGDERRVFRVRVPGGEIVAHGTMFDVSLIGAHPLVTVIDGSVELHRSDASAETRAFGPGQSVALDGHRTGQAVSAVEARWVSGMLALDATPLAEAVAAINRYNRIQIRLAEPFAMPLRVTGAFRVRDPEGFARAVAASFHLKVERPDRATLLLMAPPKRAGSNM</sequence>
<dbReference type="Pfam" id="PF04773">
    <property type="entry name" value="FecR"/>
    <property type="match status" value="1"/>
</dbReference>
<dbReference type="InterPro" id="IPR006860">
    <property type="entry name" value="FecR"/>
</dbReference>
<name>A0A7M2GES1_SPHSA</name>
<accession>A0A7M2GES1</accession>
<dbReference type="KEGG" id="sbar:H5V43_11330"/>
<gene>
    <name evidence="2" type="ORF">H5V43_11330</name>
</gene>
<dbReference type="EMBL" id="CP060035">
    <property type="protein sequence ID" value="QOT70717.1"/>
    <property type="molecule type" value="Genomic_DNA"/>
</dbReference>
<feature type="domain" description="FecR protein" evidence="1">
    <location>
        <begin position="122"/>
        <end position="214"/>
    </location>
</feature>
<dbReference type="PANTHER" id="PTHR30273:SF2">
    <property type="entry name" value="PROTEIN FECR"/>
    <property type="match status" value="1"/>
</dbReference>
<reference evidence="3" key="1">
    <citation type="submission" date="2020-08" db="EMBL/GenBank/DDBJ databases">
        <title>Complete genome sequence of Sphingobium barthaii strain KK22, a high-molecular-weight polycyclic aromatic hydrocarbon-degrading soil bacterium.</title>
        <authorList>
            <person name="Mori J.F."/>
            <person name="Kanaly R.A."/>
        </authorList>
    </citation>
    <scope>NUCLEOTIDE SEQUENCE [LARGE SCALE GENOMIC DNA]</scope>
    <source>
        <strain evidence="3">KK22</strain>
    </source>
</reference>
<evidence type="ECO:0000259" key="1">
    <source>
        <dbReference type="Pfam" id="PF04773"/>
    </source>
</evidence>
<dbReference type="Gene3D" id="2.60.120.1440">
    <property type="match status" value="1"/>
</dbReference>
<dbReference type="GO" id="GO:0016989">
    <property type="term" value="F:sigma factor antagonist activity"/>
    <property type="evidence" value="ECO:0007669"/>
    <property type="project" value="TreeGrafter"/>
</dbReference>
<proteinExistence type="predicted"/>
<dbReference type="InterPro" id="IPR012373">
    <property type="entry name" value="Ferrdict_sens_TM"/>
</dbReference>
<evidence type="ECO:0000313" key="2">
    <source>
        <dbReference type="EMBL" id="QOT70717.1"/>
    </source>
</evidence>
<dbReference type="AlphaFoldDB" id="A0A7M2GES1"/>
<dbReference type="PANTHER" id="PTHR30273">
    <property type="entry name" value="PERIPLASMIC SIGNAL SENSOR AND SIGMA FACTOR ACTIVATOR FECR-RELATED"/>
    <property type="match status" value="1"/>
</dbReference>